<evidence type="ECO:0000313" key="3">
    <source>
        <dbReference type="EMBL" id="KAI0305927.1"/>
    </source>
</evidence>
<protein>
    <submittedName>
        <fullName evidence="3">SAC3/GANP/Nin1/mts3/eIF-3 p25 family-domain-containing protein</fullName>
    </submittedName>
</protein>
<dbReference type="AlphaFoldDB" id="A0AAD4M8U2"/>
<dbReference type="InterPro" id="IPR005062">
    <property type="entry name" value="SAC3/GANP/THP3_conserved"/>
</dbReference>
<dbReference type="Proteomes" id="UP001203297">
    <property type="component" value="Unassembled WGS sequence"/>
</dbReference>
<dbReference type="GO" id="GO:0005634">
    <property type="term" value="C:nucleus"/>
    <property type="evidence" value="ECO:0007669"/>
    <property type="project" value="TreeGrafter"/>
</dbReference>
<dbReference type="PROSITE" id="PS50250">
    <property type="entry name" value="PCI"/>
    <property type="match status" value="1"/>
</dbReference>
<gene>
    <name evidence="3" type="ORF">B0F90DRAFT_1814761</name>
</gene>
<name>A0AAD4M8U2_9AGAM</name>
<dbReference type="Gene3D" id="1.25.40.990">
    <property type="match status" value="1"/>
</dbReference>
<evidence type="ECO:0000259" key="2">
    <source>
        <dbReference type="PROSITE" id="PS50250"/>
    </source>
</evidence>
<evidence type="ECO:0000313" key="4">
    <source>
        <dbReference type="Proteomes" id="UP001203297"/>
    </source>
</evidence>
<dbReference type="InterPro" id="IPR000717">
    <property type="entry name" value="PCI_dom"/>
</dbReference>
<organism evidence="3 4">
    <name type="scientific">Multifurca ochricompacta</name>
    <dbReference type="NCBI Taxonomy" id="376703"/>
    <lineage>
        <taxon>Eukaryota</taxon>
        <taxon>Fungi</taxon>
        <taxon>Dikarya</taxon>
        <taxon>Basidiomycota</taxon>
        <taxon>Agaricomycotina</taxon>
        <taxon>Agaricomycetes</taxon>
        <taxon>Russulales</taxon>
        <taxon>Russulaceae</taxon>
        <taxon>Multifurca</taxon>
    </lineage>
</organism>
<evidence type="ECO:0000256" key="1">
    <source>
        <dbReference type="SAM" id="MobiDB-lite"/>
    </source>
</evidence>
<comment type="caution">
    <text evidence="3">The sequence shown here is derived from an EMBL/GenBank/DDBJ whole genome shotgun (WGS) entry which is preliminary data.</text>
</comment>
<reference evidence="3" key="1">
    <citation type="journal article" date="2022" name="New Phytol.">
        <title>Evolutionary transition to the ectomycorrhizal habit in the genomes of a hyperdiverse lineage of mushroom-forming fungi.</title>
        <authorList>
            <person name="Looney B."/>
            <person name="Miyauchi S."/>
            <person name="Morin E."/>
            <person name="Drula E."/>
            <person name="Courty P.E."/>
            <person name="Kohler A."/>
            <person name="Kuo A."/>
            <person name="LaButti K."/>
            <person name="Pangilinan J."/>
            <person name="Lipzen A."/>
            <person name="Riley R."/>
            <person name="Andreopoulos W."/>
            <person name="He G."/>
            <person name="Johnson J."/>
            <person name="Nolan M."/>
            <person name="Tritt A."/>
            <person name="Barry K.W."/>
            <person name="Grigoriev I.V."/>
            <person name="Nagy L.G."/>
            <person name="Hibbett D."/>
            <person name="Henrissat B."/>
            <person name="Matheny P.B."/>
            <person name="Labbe J."/>
            <person name="Martin F.M."/>
        </authorList>
    </citation>
    <scope>NUCLEOTIDE SEQUENCE</scope>
    <source>
        <strain evidence="3">BPL690</strain>
    </source>
</reference>
<feature type="region of interest" description="Disordered" evidence="1">
    <location>
        <begin position="115"/>
        <end position="136"/>
    </location>
</feature>
<dbReference type="PANTHER" id="PTHR12436">
    <property type="entry name" value="80 KDA MCM3-ASSOCIATED PROTEIN"/>
    <property type="match status" value="1"/>
</dbReference>
<dbReference type="EMBL" id="WTXG01000004">
    <property type="protein sequence ID" value="KAI0305927.1"/>
    <property type="molecule type" value="Genomic_DNA"/>
</dbReference>
<dbReference type="Pfam" id="PF03399">
    <property type="entry name" value="SAC3_GANP"/>
    <property type="match status" value="1"/>
</dbReference>
<dbReference type="InterPro" id="IPR045107">
    <property type="entry name" value="SAC3/GANP/THP3"/>
</dbReference>
<dbReference type="PANTHER" id="PTHR12436:SF4">
    <property type="entry name" value="LEUKOCYTE RECEPTOR CLUSTER MEMBER 8"/>
    <property type="match status" value="1"/>
</dbReference>
<feature type="domain" description="PCI" evidence="2">
    <location>
        <begin position="279"/>
        <end position="453"/>
    </location>
</feature>
<feature type="compositionally biased region" description="Basic and acidic residues" evidence="1">
    <location>
        <begin position="115"/>
        <end position="125"/>
    </location>
</feature>
<proteinExistence type="predicted"/>
<keyword evidence="4" id="KW-1185">Reference proteome</keyword>
<sequence length="461" mass="52413">MSAESWPPQLKEWVASCLGQMTDGNREEAQAELRQVISDAYSSKTLWTTDWAGVQLKSLLPMPLPIMSSHSLKRKLDSPTGLSKKAKKNQANKSAAALALDVGDRAALNRRAERFRREHEIEKQKQNGGGGQASSLRANQRTAHLFVNPSRSASPFVNADDPEADPNVPNWDQYTIVGTSREIFKDYLRLTSDPKPEQIRPYHILQQTLTELKKRWREKAPYNWICSQFKSLRQDLTVQRIKNDFTVAVYEIHARMALEVASEYLDIVSPWTDIISQADMVEYNQCQSSLKGLYELGIPGNDEEFTAYRILMLLHGRNRSELNLYVSQLTSKQKASPAVKNALAVQRALALGNYHAFFEYYLNAPNMGAYIMDHFVDRERLRALLIMTKAYQRLSLAFIHQELAFDSLNHTREFLMSHRAAHFVNPNSPDAEKVLECRAASVELPAVLEEKYSKVQIKGAI</sequence>
<accession>A0AAD4M8U2</accession>
<feature type="region of interest" description="Disordered" evidence="1">
    <location>
        <begin position="72"/>
        <end position="96"/>
    </location>
</feature>